<dbReference type="STRING" id="379066.GAU_2576"/>
<accession>C1AA20</accession>
<protein>
    <submittedName>
        <fullName evidence="1">Putative S23 ribosomal protein</fullName>
    </submittedName>
</protein>
<sequence>MVTVGGGVEARFGAMQNPANLEVWRRSMDLAVELHRVARGIPGRSAPGLSAQLRRAVASIPANIAEGVGQPSPGLVAKHLAIAIASNFEVETHLLLAVRLCPSLGTCDEALDELRQLRRMLYALRTHYQRQSLSERTP</sequence>
<dbReference type="PANTHER" id="PTHR38471">
    <property type="entry name" value="FOUR HELIX BUNDLE PROTEIN"/>
    <property type="match status" value="1"/>
</dbReference>
<dbReference type="Pfam" id="PF05635">
    <property type="entry name" value="23S_rRNA_IVP"/>
    <property type="match status" value="1"/>
</dbReference>
<keyword evidence="2" id="KW-1185">Reference proteome</keyword>
<keyword evidence="1" id="KW-0689">Ribosomal protein</keyword>
<evidence type="ECO:0000313" key="1">
    <source>
        <dbReference type="EMBL" id="BAH39618.1"/>
    </source>
</evidence>
<keyword evidence="1" id="KW-0687">Ribonucleoprotein</keyword>
<dbReference type="NCBIfam" id="TIGR02436">
    <property type="entry name" value="four helix bundle protein"/>
    <property type="match status" value="1"/>
</dbReference>
<proteinExistence type="predicted"/>
<dbReference type="Gene3D" id="1.20.1440.60">
    <property type="entry name" value="23S rRNA-intervening sequence"/>
    <property type="match status" value="1"/>
</dbReference>
<dbReference type="InterPro" id="IPR012657">
    <property type="entry name" value="23S_rRNA-intervening_sequence"/>
</dbReference>
<gene>
    <name evidence="1" type="ordered locus">GAU_2576</name>
</gene>
<dbReference type="InterPro" id="IPR036583">
    <property type="entry name" value="23S_rRNA_IVS_sf"/>
</dbReference>
<reference evidence="2" key="1">
    <citation type="submission" date="2006-03" db="EMBL/GenBank/DDBJ databases">
        <title>Complete genome sequence of Gemmatimonas aurantiaca T-27 that represents a novel phylum Gemmatimonadetes.</title>
        <authorList>
            <person name="Takasaki K."/>
            <person name="Ichikawa N."/>
            <person name="Miura H."/>
            <person name="Matsushita S."/>
            <person name="Watanabe Y."/>
            <person name="Oguchi A."/>
            <person name="Ankai A."/>
            <person name="Yashiro I."/>
            <person name="Takahashi M."/>
            <person name="Terui Y."/>
            <person name="Fukui S."/>
            <person name="Yokoyama H."/>
            <person name="Tanikawa S."/>
            <person name="Hanada S."/>
            <person name="Kamagata Y."/>
            <person name="Fujita N."/>
        </authorList>
    </citation>
    <scope>NUCLEOTIDE SEQUENCE [LARGE SCALE GENOMIC DNA]</scope>
    <source>
        <strain evidence="2">T-27 / DSM 14586 / JCM 11422 / NBRC 100505</strain>
    </source>
</reference>
<evidence type="ECO:0000313" key="2">
    <source>
        <dbReference type="Proteomes" id="UP000002209"/>
    </source>
</evidence>
<dbReference type="HOGENOM" id="CLU_129874_0_6_0"/>
<name>C1AA20_GEMAT</name>
<dbReference type="eggNOG" id="ENOG5031JYP">
    <property type="taxonomic scope" value="Bacteria"/>
</dbReference>
<dbReference type="CDD" id="cd16377">
    <property type="entry name" value="23S_rRNA_IVP_like"/>
    <property type="match status" value="1"/>
</dbReference>
<dbReference type="SUPFAM" id="SSF158446">
    <property type="entry name" value="IVS-encoded protein-like"/>
    <property type="match status" value="1"/>
</dbReference>
<organism evidence="1 2">
    <name type="scientific">Gemmatimonas aurantiaca (strain DSM 14586 / JCM 11422 / NBRC 100505 / T-27)</name>
    <dbReference type="NCBI Taxonomy" id="379066"/>
    <lineage>
        <taxon>Bacteria</taxon>
        <taxon>Pseudomonadati</taxon>
        <taxon>Gemmatimonadota</taxon>
        <taxon>Gemmatimonadia</taxon>
        <taxon>Gemmatimonadales</taxon>
        <taxon>Gemmatimonadaceae</taxon>
        <taxon>Gemmatimonas</taxon>
    </lineage>
</organism>
<dbReference type="Proteomes" id="UP000002209">
    <property type="component" value="Chromosome"/>
</dbReference>
<dbReference type="PANTHER" id="PTHR38471:SF2">
    <property type="entry name" value="FOUR HELIX BUNDLE PROTEIN"/>
    <property type="match status" value="1"/>
</dbReference>
<dbReference type="AlphaFoldDB" id="C1AA20"/>
<dbReference type="EMBL" id="AP009153">
    <property type="protein sequence ID" value="BAH39618.1"/>
    <property type="molecule type" value="Genomic_DNA"/>
</dbReference>
<dbReference type="GO" id="GO:0005840">
    <property type="term" value="C:ribosome"/>
    <property type="evidence" value="ECO:0007669"/>
    <property type="project" value="UniProtKB-KW"/>
</dbReference>
<dbReference type="KEGG" id="gau:GAU_2576"/>